<feature type="coiled-coil region" evidence="1">
    <location>
        <begin position="145"/>
        <end position="172"/>
    </location>
</feature>
<evidence type="ECO:0000313" key="3">
    <source>
        <dbReference type="Proteomes" id="UP001295684"/>
    </source>
</evidence>
<proteinExistence type="predicted"/>
<feature type="coiled-coil region" evidence="1">
    <location>
        <begin position="40"/>
        <end position="67"/>
    </location>
</feature>
<keyword evidence="1" id="KW-0175">Coiled coil</keyword>
<keyword evidence="3" id="KW-1185">Reference proteome</keyword>
<name>A0AAD1XW95_EUPCR</name>
<dbReference type="Proteomes" id="UP001295684">
    <property type="component" value="Unassembled WGS sequence"/>
</dbReference>
<accession>A0AAD1XW95</accession>
<protein>
    <submittedName>
        <fullName evidence="2">Uncharacterized protein</fullName>
    </submittedName>
</protein>
<evidence type="ECO:0000256" key="1">
    <source>
        <dbReference type="SAM" id="Coils"/>
    </source>
</evidence>
<organism evidence="2 3">
    <name type="scientific">Euplotes crassus</name>
    <dbReference type="NCBI Taxonomy" id="5936"/>
    <lineage>
        <taxon>Eukaryota</taxon>
        <taxon>Sar</taxon>
        <taxon>Alveolata</taxon>
        <taxon>Ciliophora</taxon>
        <taxon>Intramacronucleata</taxon>
        <taxon>Spirotrichea</taxon>
        <taxon>Hypotrichia</taxon>
        <taxon>Euplotida</taxon>
        <taxon>Euplotidae</taxon>
        <taxon>Moneuplotes</taxon>
    </lineage>
</organism>
<dbReference type="AlphaFoldDB" id="A0AAD1XW95"/>
<comment type="caution">
    <text evidence="2">The sequence shown here is derived from an EMBL/GenBank/DDBJ whole genome shotgun (WGS) entry which is preliminary data.</text>
</comment>
<reference evidence="2" key="1">
    <citation type="submission" date="2023-07" db="EMBL/GenBank/DDBJ databases">
        <authorList>
            <consortium name="AG Swart"/>
            <person name="Singh M."/>
            <person name="Singh A."/>
            <person name="Seah K."/>
            <person name="Emmerich C."/>
        </authorList>
    </citation>
    <scope>NUCLEOTIDE SEQUENCE</scope>
    <source>
        <strain evidence="2">DP1</strain>
    </source>
</reference>
<evidence type="ECO:0000313" key="2">
    <source>
        <dbReference type="EMBL" id="CAI2380043.1"/>
    </source>
</evidence>
<gene>
    <name evidence="2" type="ORF">ECRASSUSDP1_LOCUS21469</name>
</gene>
<sequence>MNFQSINSHIKEEFSECSSVKASHTSHKAGKAITINQDVLLEILEENKQLKAKVANLEKALSLMKEKDIFNTKNLSFDIDKRKLKKLQKFRDQINDENMNNSYVKIERESESITKLLKKVAPKILNMNTSMNTDRVALHTAKNSIKHCKNHLNNINKEKQKFKKQLYKLKKLSRSQERMIRSIRKKSSFY</sequence>
<dbReference type="EMBL" id="CAMPGE010021949">
    <property type="protein sequence ID" value="CAI2380043.1"/>
    <property type="molecule type" value="Genomic_DNA"/>
</dbReference>